<keyword evidence="3" id="KW-1185">Reference proteome</keyword>
<dbReference type="AlphaFoldDB" id="A0A511ZQW4"/>
<keyword evidence="1" id="KW-1133">Transmembrane helix</keyword>
<dbReference type="RefSeq" id="WP_147212717.1">
    <property type="nucleotide sequence ID" value="NZ_BJYM01000031.1"/>
</dbReference>
<dbReference type="Proteomes" id="UP000321558">
    <property type="component" value="Unassembled WGS sequence"/>
</dbReference>
<organism evidence="2 3">
    <name type="scientific">Oceanobacillus sojae</name>
    <dbReference type="NCBI Taxonomy" id="582851"/>
    <lineage>
        <taxon>Bacteria</taxon>
        <taxon>Bacillati</taxon>
        <taxon>Bacillota</taxon>
        <taxon>Bacilli</taxon>
        <taxon>Bacillales</taxon>
        <taxon>Bacillaceae</taxon>
        <taxon>Oceanobacillus</taxon>
    </lineage>
</organism>
<gene>
    <name evidence="2" type="ORF">OSO01_45870</name>
</gene>
<evidence type="ECO:0000256" key="1">
    <source>
        <dbReference type="SAM" id="Phobius"/>
    </source>
</evidence>
<evidence type="ECO:0008006" key="4">
    <source>
        <dbReference type="Google" id="ProtNLM"/>
    </source>
</evidence>
<keyword evidence="1" id="KW-0472">Membrane</keyword>
<protein>
    <recommendedName>
        <fullName evidence="4">DUF2812 domain-containing protein</fullName>
    </recommendedName>
</protein>
<dbReference type="Pfam" id="PF11193">
    <property type="entry name" value="DUF2812"/>
    <property type="match status" value="1"/>
</dbReference>
<sequence length="244" mass="27753">MRQTKYMMSDGLAFSEEKDMEKLRRLSLKGWHVCDFKFMGYILEKGESSDYIYCIDYRSLEDGEEEEYFDLFSSSGWSHVASEGDMHLFRANPGTKPIYSDLDTIAEKYISSSNTMIKFAIPLFFITVLLWVGALMSSGVLQSILFTAAVIFSVIVILIAWTSISEYSNKWKTEGKHRLASLGKMTLPLLLLIAVIIMFFVIETDYAIQILTSMIIGGIALPTIIRGIISLHHIISRKTNENKR</sequence>
<feature type="transmembrane region" description="Helical" evidence="1">
    <location>
        <begin position="208"/>
        <end position="229"/>
    </location>
</feature>
<feature type="transmembrane region" description="Helical" evidence="1">
    <location>
        <begin position="144"/>
        <end position="164"/>
    </location>
</feature>
<reference evidence="2 3" key="1">
    <citation type="submission" date="2019-07" db="EMBL/GenBank/DDBJ databases">
        <title>Whole genome shotgun sequence of Oceanobacillus sojae NBRC 105379.</title>
        <authorList>
            <person name="Hosoyama A."/>
            <person name="Uohara A."/>
            <person name="Ohji S."/>
            <person name="Ichikawa N."/>
        </authorList>
    </citation>
    <scope>NUCLEOTIDE SEQUENCE [LARGE SCALE GENOMIC DNA]</scope>
    <source>
        <strain evidence="2 3">NBRC 105379</strain>
    </source>
</reference>
<dbReference type="EMBL" id="BJYM01000031">
    <property type="protein sequence ID" value="GEN89848.1"/>
    <property type="molecule type" value="Genomic_DNA"/>
</dbReference>
<dbReference type="InterPro" id="IPR021359">
    <property type="entry name" value="DUF2812"/>
</dbReference>
<keyword evidence="1" id="KW-0812">Transmembrane</keyword>
<dbReference type="OrthoDB" id="1928173at2"/>
<name>A0A511ZQW4_9BACI</name>
<evidence type="ECO:0000313" key="3">
    <source>
        <dbReference type="Proteomes" id="UP000321558"/>
    </source>
</evidence>
<feature type="transmembrane region" description="Helical" evidence="1">
    <location>
        <begin position="119"/>
        <end position="138"/>
    </location>
</feature>
<evidence type="ECO:0000313" key="2">
    <source>
        <dbReference type="EMBL" id="GEN89848.1"/>
    </source>
</evidence>
<feature type="transmembrane region" description="Helical" evidence="1">
    <location>
        <begin position="185"/>
        <end position="202"/>
    </location>
</feature>
<comment type="caution">
    <text evidence="2">The sequence shown here is derived from an EMBL/GenBank/DDBJ whole genome shotgun (WGS) entry which is preliminary data.</text>
</comment>
<proteinExistence type="predicted"/>
<accession>A0A511ZQW4</accession>